<dbReference type="RefSeq" id="WP_167953669.1">
    <property type="nucleotide sequence ID" value="NZ_JAATJE010000001.1"/>
</dbReference>
<dbReference type="PANTHER" id="PTHR43646:SF6">
    <property type="entry name" value="PRE-MYCOFACTOCIN GLYCOSYLTRANSFERASE"/>
    <property type="match status" value="1"/>
</dbReference>
<dbReference type="Proteomes" id="UP000734218">
    <property type="component" value="Unassembled WGS sequence"/>
</dbReference>
<dbReference type="SUPFAM" id="SSF53448">
    <property type="entry name" value="Nucleotide-diphospho-sugar transferases"/>
    <property type="match status" value="1"/>
</dbReference>
<evidence type="ECO:0000313" key="4">
    <source>
        <dbReference type="Proteomes" id="UP000734218"/>
    </source>
</evidence>
<keyword evidence="1" id="KW-0812">Transmembrane</keyword>
<dbReference type="Gene3D" id="3.90.550.10">
    <property type="entry name" value="Spore Coat Polysaccharide Biosynthesis Protein SpsA, Chain A"/>
    <property type="match status" value="1"/>
</dbReference>
<evidence type="ECO:0000313" key="3">
    <source>
        <dbReference type="EMBL" id="NJC33716.1"/>
    </source>
</evidence>
<accession>A0ABX0XK38</accession>
<evidence type="ECO:0000259" key="2">
    <source>
        <dbReference type="Pfam" id="PF00535"/>
    </source>
</evidence>
<keyword evidence="1" id="KW-0472">Membrane</keyword>
<gene>
    <name evidence="3" type="ORF">GGR88_001190</name>
</gene>
<feature type="transmembrane region" description="Helical" evidence="1">
    <location>
        <begin position="267"/>
        <end position="286"/>
    </location>
</feature>
<dbReference type="InterPro" id="IPR029044">
    <property type="entry name" value="Nucleotide-diphossugar_trans"/>
</dbReference>
<dbReference type="InterPro" id="IPR001173">
    <property type="entry name" value="Glyco_trans_2-like"/>
</dbReference>
<reference evidence="3 4" key="1">
    <citation type="submission" date="2020-03" db="EMBL/GenBank/DDBJ databases">
        <title>Genomic Encyclopedia of Type Strains, Phase IV (KMG-IV): sequencing the most valuable type-strain genomes for metagenomic binning, comparative biology and taxonomic classification.</title>
        <authorList>
            <person name="Goeker M."/>
        </authorList>
    </citation>
    <scope>NUCLEOTIDE SEQUENCE [LARGE SCALE GENOMIC DNA]</scope>
    <source>
        <strain evidence="3 4">DSM 27651</strain>
    </source>
</reference>
<proteinExistence type="predicted"/>
<organism evidence="3 4">
    <name type="scientific">Sphingomonas jejuensis</name>
    <dbReference type="NCBI Taxonomy" id="904715"/>
    <lineage>
        <taxon>Bacteria</taxon>
        <taxon>Pseudomonadati</taxon>
        <taxon>Pseudomonadota</taxon>
        <taxon>Alphaproteobacteria</taxon>
        <taxon>Sphingomonadales</taxon>
        <taxon>Sphingomonadaceae</taxon>
        <taxon>Sphingomonas</taxon>
    </lineage>
</organism>
<dbReference type="PANTHER" id="PTHR43646">
    <property type="entry name" value="GLYCOSYLTRANSFERASE"/>
    <property type="match status" value="1"/>
</dbReference>
<keyword evidence="4" id="KW-1185">Reference proteome</keyword>
<feature type="domain" description="Glycosyltransferase 2-like" evidence="2">
    <location>
        <begin position="9"/>
        <end position="124"/>
    </location>
</feature>
<evidence type="ECO:0000256" key="1">
    <source>
        <dbReference type="SAM" id="Phobius"/>
    </source>
</evidence>
<comment type="caution">
    <text evidence="3">The sequence shown here is derived from an EMBL/GenBank/DDBJ whole genome shotgun (WGS) entry which is preliminary data.</text>
</comment>
<protein>
    <recommendedName>
        <fullName evidence="2">Glycosyltransferase 2-like domain-containing protein</fullName>
    </recommendedName>
</protein>
<keyword evidence="1" id="KW-1133">Transmembrane helix</keyword>
<name>A0ABX0XK38_9SPHN</name>
<dbReference type="Pfam" id="PF00535">
    <property type="entry name" value="Glycos_transf_2"/>
    <property type="match status" value="1"/>
</dbReference>
<sequence>MRSLPPVGIVIIGRNEGERLVRCLASAGGAHAIVYVDSGSTDGSVAAAREAGAEVVELDVSVPFTAARARNAGLARLLEIAPDARFVQMVDGDCELARDWIGVGSAALEDDGTLAAVFGRRRERHPDASLYNAMCDEEWDVPVGPVRACGGDALFRIAALQEAGGYDPTLIAGEEPDLCWRMGARGWAIRRLPAEMTLHDAAMTRFSQAHRRSKRAGHAFAELVWRHGSVADPSWRRAVKSTLLWGIGLPGIAVAGALGAFAWLPALILPIGVAGLFGVQWLRIASAKRRAGFGARYAQGAAGVLLATKISQAAGLLRFHLNRLRGRRGGLIEYKASG</sequence>
<dbReference type="EMBL" id="JAATJE010000001">
    <property type="protein sequence ID" value="NJC33716.1"/>
    <property type="molecule type" value="Genomic_DNA"/>
</dbReference>